<name>A0AAV6X8M1_9LAMI</name>
<reference evidence="11" key="1">
    <citation type="submission" date="2019-10" db="EMBL/GenBank/DDBJ databases">
        <authorList>
            <person name="Zhang R."/>
            <person name="Pan Y."/>
            <person name="Wang J."/>
            <person name="Ma R."/>
            <person name="Yu S."/>
        </authorList>
    </citation>
    <scope>NUCLEOTIDE SEQUENCE</scope>
    <source>
        <strain evidence="11">LA-IB0</strain>
        <tissue evidence="11">Leaf</tissue>
    </source>
</reference>
<dbReference type="InterPro" id="IPR046829">
    <property type="entry name" value="Calmod_bind_C"/>
</dbReference>
<dbReference type="GO" id="GO:0080142">
    <property type="term" value="P:regulation of salicylic acid biosynthetic process"/>
    <property type="evidence" value="ECO:0007669"/>
    <property type="project" value="TreeGrafter"/>
</dbReference>
<feature type="domain" description="Calmodulin binding protein C-terminal" evidence="10">
    <location>
        <begin position="334"/>
        <end position="391"/>
    </location>
</feature>
<dbReference type="PANTHER" id="PTHR31713:SF41">
    <property type="entry name" value="CALMODULIN-BINDING PROTEIN 60 A-LIKE"/>
    <property type="match status" value="1"/>
</dbReference>
<evidence type="ECO:0000256" key="7">
    <source>
        <dbReference type="ARBA" id="ARBA00023242"/>
    </source>
</evidence>
<comment type="subcellular location">
    <subcellularLocation>
        <location evidence="1">Nucleus</location>
    </subcellularLocation>
</comment>
<keyword evidence="12" id="KW-1185">Reference proteome</keyword>
<accession>A0AAV6X8M1</accession>
<evidence type="ECO:0008006" key="13">
    <source>
        <dbReference type="Google" id="ProtNLM"/>
    </source>
</evidence>
<evidence type="ECO:0000256" key="4">
    <source>
        <dbReference type="ARBA" id="ARBA00023125"/>
    </source>
</evidence>
<evidence type="ECO:0000313" key="11">
    <source>
        <dbReference type="EMBL" id="KAG8378858.1"/>
    </source>
</evidence>
<dbReference type="GO" id="GO:0003700">
    <property type="term" value="F:DNA-binding transcription factor activity"/>
    <property type="evidence" value="ECO:0007669"/>
    <property type="project" value="TreeGrafter"/>
</dbReference>
<protein>
    <recommendedName>
        <fullName evidence="13">Calmodulin-binding protein 60 A-like</fullName>
    </recommendedName>
</protein>
<dbReference type="AlphaFoldDB" id="A0AAV6X8M1"/>
<dbReference type="GO" id="GO:0005516">
    <property type="term" value="F:calmodulin binding"/>
    <property type="evidence" value="ECO:0007669"/>
    <property type="project" value="InterPro"/>
</dbReference>
<dbReference type="Pfam" id="PF07887">
    <property type="entry name" value="Calmodulin_bind"/>
    <property type="match status" value="1"/>
</dbReference>
<gene>
    <name evidence="11" type="ORF">BUALT_Bualt07G0028400</name>
</gene>
<evidence type="ECO:0000259" key="8">
    <source>
        <dbReference type="Pfam" id="PF07887"/>
    </source>
</evidence>
<keyword evidence="3" id="KW-0805">Transcription regulation</keyword>
<evidence type="ECO:0000256" key="1">
    <source>
        <dbReference type="ARBA" id="ARBA00004123"/>
    </source>
</evidence>
<dbReference type="GO" id="GO:0005634">
    <property type="term" value="C:nucleus"/>
    <property type="evidence" value="ECO:0007669"/>
    <property type="project" value="UniProtKB-SubCell"/>
</dbReference>
<evidence type="ECO:0000256" key="5">
    <source>
        <dbReference type="ARBA" id="ARBA00023159"/>
    </source>
</evidence>
<evidence type="ECO:0000259" key="9">
    <source>
        <dbReference type="Pfam" id="PF20451"/>
    </source>
</evidence>
<organism evidence="11 12">
    <name type="scientific">Buddleja alternifolia</name>
    <dbReference type="NCBI Taxonomy" id="168488"/>
    <lineage>
        <taxon>Eukaryota</taxon>
        <taxon>Viridiplantae</taxon>
        <taxon>Streptophyta</taxon>
        <taxon>Embryophyta</taxon>
        <taxon>Tracheophyta</taxon>
        <taxon>Spermatophyta</taxon>
        <taxon>Magnoliopsida</taxon>
        <taxon>eudicotyledons</taxon>
        <taxon>Gunneridae</taxon>
        <taxon>Pentapetalae</taxon>
        <taxon>asterids</taxon>
        <taxon>lamiids</taxon>
        <taxon>Lamiales</taxon>
        <taxon>Scrophulariaceae</taxon>
        <taxon>Buddlejeae</taxon>
        <taxon>Buddleja</taxon>
    </lineage>
</organism>
<dbReference type="InterPro" id="IPR046830">
    <property type="entry name" value="Calmod_bind_M"/>
</dbReference>
<keyword evidence="6" id="KW-0804">Transcription</keyword>
<comment type="caution">
    <text evidence="11">The sequence shown here is derived from an EMBL/GenBank/DDBJ whole genome shotgun (WGS) entry which is preliminary data.</text>
</comment>
<dbReference type="EMBL" id="WHWC01000007">
    <property type="protein sequence ID" value="KAG8378858.1"/>
    <property type="molecule type" value="Genomic_DNA"/>
</dbReference>
<dbReference type="GO" id="GO:0043565">
    <property type="term" value="F:sequence-specific DNA binding"/>
    <property type="evidence" value="ECO:0007669"/>
    <property type="project" value="TreeGrafter"/>
</dbReference>
<keyword evidence="7" id="KW-0539">Nucleus</keyword>
<evidence type="ECO:0000256" key="2">
    <source>
        <dbReference type="ARBA" id="ARBA00007214"/>
    </source>
</evidence>
<dbReference type="InterPro" id="IPR046831">
    <property type="entry name" value="Calmodulin_bind_N"/>
</dbReference>
<feature type="domain" description="Calmodulin binding protein central" evidence="9">
    <location>
        <begin position="263"/>
        <end position="326"/>
    </location>
</feature>
<proteinExistence type="inferred from homology"/>
<dbReference type="Proteomes" id="UP000826271">
    <property type="component" value="Unassembled WGS sequence"/>
</dbReference>
<keyword evidence="5" id="KW-0010">Activator</keyword>
<evidence type="ECO:0000259" key="10">
    <source>
        <dbReference type="Pfam" id="PF20452"/>
    </source>
</evidence>
<comment type="similarity">
    <text evidence="2">Belongs to the plant ACBP60 protein family.</text>
</comment>
<evidence type="ECO:0000256" key="6">
    <source>
        <dbReference type="ARBA" id="ARBA00023163"/>
    </source>
</evidence>
<dbReference type="PANTHER" id="PTHR31713">
    <property type="entry name" value="OS02G0177800 PROTEIN"/>
    <property type="match status" value="1"/>
</dbReference>
<evidence type="ECO:0000256" key="3">
    <source>
        <dbReference type="ARBA" id="ARBA00023015"/>
    </source>
</evidence>
<evidence type="ECO:0000313" key="12">
    <source>
        <dbReference type="Proteomes" id="UP000826271"/>
    </source>
</evidence>
<dbReference type="InterPro" id="IPR012416">
    <property type="entry name" value="CBP60"/>
</dbReference>
<dbReference type="Pfam" id="PF20452">
    <property type="entry name" value="Calmod_bind_C"/>
    <property type="match status" value="1"/>
</dbReference>
<dbReference type="Pfam" id="PF20451">
    <property type="entry name" value="Calmod_bind_M"/>
    <property type="match status" value="1"/>
</dbReference>
<feature type="domain" description="Calmodulin binding protein-like N-terminal" evidence="8">
    <location>
        <begin position="104"/>
        <end position="249"/>
    </location>
</feature>
<keyword evidence="4" id="KW-0238">DNA-binding</keyword>
<sequence length="493" mass="56271">MCESCSNLLHAELVDSGAIRAADSNHRPCELDLDGGYTKSNRKVPLHPQQLVLGIIILVVKMSREVLMLKMVEEELESAKMRILYRIKRMIKKRNQTSSWRSMTLEFRNKISQPILTGAVIKGEGNISVEVALIDGITSKVIDCGPEASARVEIVLLKGEFDASGGDDWTVEEFNENIVRETQGKKPFLEGNVHLKLQRGVIALDDIKFKHCTSKMKPPVFRLGARVVDTFYGAARVKEAKSESFTVKDYRKKYYKKHEIPSLSDKVSRLIYIRKGGPVDKRLESNKICTVEDFLIRLLIYPEGLKRIVNLGAKKWEAMVNNARACPDHKRMYCYINYDQHKTGVVFNILGQVLGLYSKNQYFTTTMLSENHKVDAQELLESAYKHWKDTVYFDDEDSLQQYLTGLQTYVDRLEPDYRGLTSNEHSNSSFGEIAVEDFGSFSTDDVEILYDDRLLQLSPHSAFIPENIFSDFDDFLNQNDNPKKQKVCSPHSV</sequence>